<sequence>MLYIVLFLMIVFAIASIQTSSLRHAVIYLCVFSLLCSFAYVLYQAPDVAMAEAVIGCTLSTVLYLVAIKKYRVFRVYYSGHVTLLEKQPEFNVLKNNLTTMMDNFLREHELELDLIDTKETFDEIHGNHDYDVIVEHDNKGITMFGSQSNYLYDGLVTYLIDHNAFDIDYEYILEEEGDELL</sequence>
<dbReference type="OrthoDB" id="37139at2"/>
<evidence type="ECO:0000256" key="2">
    <source>
        <dbReference type="ARBA" id="ARBA00022475"/>
    </source>
</evidence>
<dbReference type="EMBL" id="LR130778">
    <property type="protein sequence ID" value="VDN47804.1"/>
    <property type="molecule type" value="Genomic_DNA"/>
</dbReference>
<reference evidence="8 9" key="1">
    <citation type="submission" date="2018-09" db="EMBL/GenBank/DDBJ databases">
        <authorList>
            <person name="Postec A."/>
        </authorList>
    </citation>
    <scope>NUCLEOTIDE SEQUENCE [LARGE SCALE GENOMIC DNA]</scope>
    <source>
        <strain evidence="8">70B-A</strain>
    </source>
</reference>
<feature type="transmembrane region" description="Helical" evidence="6">
    <location>
        <begin position="50"/>
        <end position="68"/>
    </location>
</feature>
<feature type="transmembrane region" description="Helical" evidence="6">
    <location>
        <begin position="25"/>
        <end position="43"/>
    </location>
</feature>
<gene>
    <name evidence="8" type="ORF">PATL70BA_1913</name>
</gene>
<dbReference type="RefSeq" id="WP_125137054.1">
    <property type="nucleotide sequence ID" value="NZ_LR130778.1"/>
</dbReference>
<evidence type="ECO:0000256" key="5">
    <source>
        <dbReference type="ARBA" id="ARBA00023136"/>
    </source>
</evidence>
<keyword evidence="9" id="KW-1185">Reference proteome</keyword>
<keyword evidence="3 6" id="KW-0812">Transmembrane</keyword>
<name>A0A3P7NX53_9FIRM</name>
<organism evidence="8 9">
    <name type="scientific">Petrocella atlantisensis</name>
    <dbReference type="NCBI Taxonomy" id="2173034"/>
    <lineage>
        <taxon>Bacteria</taxon>
        <taxon>Bacillati</taxon>
        <taxon>Bacillota</taxon>
        <taxon>Clostridia</taxon>
        <taxon>Lachnospirales</taxon>
        <taxon>Vallitaleaceae</taxon>
        <taxon>Petrocella</taxon>
    </lineage>
</organism>
<evidence type="ECO:0000313" key="8">
    <source>
        <dbReference type="EMBL" id="VDN47804.1"/>
    </source>
</evidence>
<evidence type="ECO:0000256" key="3">
    <source>
        <dbReference type="ARBA" id="ARBA00022692"/>
    </source>
</evidence>
<comment type="subcellular location">
    <subcellularLocation>
        <location evidence="1">Cell membrane</location>
        <topology evidence="1">Multi-pass membrane protein</topology>
    </subcellularLocation>
</comment>
<dbReference type="Pfam" id="PF13244">
    <property type="entry name" value="MbhD"/>
    <property type="match status" value="1"/>
</dbReference>
<keyword evidence="5 6" id="KW-0472">Membrane</keyword>
<protein>
    <recommendedName>
        <fullName evidence="7">MrpA C-terminal/MbhD domain-containing protein</fullName>
    </recommendedName>
</protein>
<feature type="domain" description="MrpA C-terminal/MbhD" evidence="7">
    <location>
        <begin position="8"/>
        <end position="71"/>
    </location>
</feature>
<evidence type="ECO:0000259" key="7">
    <source>
        <dbReference type="Pfam" id="PF13244"/>
    </source>
</evidence>
<evidence type="ECO:0000256" key="1">
    <source>
        <dbReference type="ARBA" id="ARBA00004651"/>
    </source>
</evidence>
<evidence type="ECO:0000313" key="9">
    <source>
        <dbReference type="Proteomes" id="UP000279029"/>
    </source>
</evidence>
<keyword evidence="4 6" id="KW-1133">Transmembrane helix</keyword>
<evidence type="ECO:0000256" key="4">
    <source>
        <dbReference type="ARBA" id="ARBA00022989"/>
    </source>
</evidence>
<evidence type="ECO:0000256" key="6">
    <source>
        <dbReference type="SAM" id="Phobius"/>
    </source>
</evidence>
<dbReference type="AlphaFoldDB" id="A0A3P7NX53"/>
<accession>A0A3P7NX53</accession>
<dbReference type="KEGG" id="cbar:PATL70BA_1913"/>
<proteinExistence type="predicted"/>
<dbReference type="GO" id="GO:0005886">
    <property type="term" value="C:plasma membrane"/>
    <property type="evidence" value="ECO:0007669"/>
    <property type="project" value="UniProtKB-SubCell"/>
</dbReference>
<dbReference type="InterPro" id="IPR025383">
    <property type="entry name" value="MrpA_C/MbhD"/>
</dbReference>
<dbReference type="Proteomes" id="UP000279029">
    <property type="component" value="Chromosome"/>
</dbReference>
<keyword evidence="2" id="KW-1003">Cell membrane</keyword>